<evidence type="ECO:0000313" key="1">
    <source>
        <dbReference type="EMBL" id="KIJ14746.1"/>
    </source>
</evidence>
<reference evidence="1 2" key="1">
    <citation type="submission" date="2014-06" db="EMBL/GenBank/DDBJ databases">
        <authorList>
            <consortium name="DOE Joint Genome Institute"/>
            <person name="Kuo A."/>
            <person name="Kohler A."/>
            <person name="Nagy L.G."/>
            <person name="Floudas D."/>
            <person name="Copeland A."/>
            <person name="Barry K.W."/>
            <person name="Cichocki N."/>
            <person name="Veneault-Fourrey C."/>
            <person name="LaButti K."/>
            <person name="Lindquist E.A."/>
            <person name="Lipzen A."/>
            <person name="Lundell T."/>
            <person name="Morin E."/>
            <person name="Murat C."/>
            <person name="Sun H."/>
            <person name="Tunlid A."/>
            <person name="Henrissat B."/>
            <person name="Grigoriev I.V."/>
            <person name="Hibbett D.S."/>
            <person name="Martin F."/>
            <person name="Nordberg H.P."/>
            <person name="Cantor M.N."/>
            <person name="Hua S.X."/>
        </authorList>
    </citation>
    <scope>NUCLEOTIDE SEQUENCE [LARGE SCALE GENOMIC DNA]</scope>
    <source>
        <strain evidence="1 2">ATCC 200175</strain>
    </source>
</reference>
<dbReference type="Proteomes" id="UP000053647">
    <property type="component" value="Unassembled WGS sequence"/>
</dbReference>
<dbReference type="HOGENOM" id="CLU_1938816_0_0_1"/>
<name>A0A0C9U6J0_PAXIN</name>
<accession>A0A0C9U6J0</accession>
<dbReference type="AlphaFoldDB" id="A0A0C9U6J0"/>
<organism evidence="1 2">
    <name type="scientific">Paxillus involutus ATCC 200175</name>
    <dbReference type="NCBI Taxonomy" id="664439"/>
    <lineage>
        <taxon>Eukaryota</taxon>
        <taxon>Fungi</taxon>
        <taxon>Dikarya</taxon>
        <taxon>Basidiomycota</taxon>
        <taxon>Agaricomycotina</taxon>
        <taxon>Agaricomycetes</taxon>
        <taxon>Agaricomycetidae</taxon>
        <taxon>Boletales</taxon>
        <taxon>Paxilineae</taxon>
        <taxon>Paxillaceae</taxon>
        <taxon>Paxillus</taxon>
    </lineage>
</organism>
<gene>
    <name evidence="1" type="ORF">PAXINDRAFT_169646</name>
</gene>
<evidence type="ECO:0000313" key="2">
    <source>
        <dbReference type="Proteomes" id="UP000053647"/>
    </source>
</evidence>
<sequence length="130" mass="14518">MEASLTEKYDEVNAHINNLVQVFQACRMTADDLLSAVLVNIVAEAPQEACMKMICRRDECMKLIKDNPGLANTLQSAIADRHHDYQDVMFLPILQQEDVHDTLGHSQIVPLPQAPDNCQCLCLSVSIHSD</sequence>
<keyword evidence="2" id="KW-1185">Reference proteome</keyword>
<proteinExistence type="predicted"/>
<dbReference type="EMBL" id="KN819341">
    <property type="protein sequence ID" value="KIJ14746.1"/>
    <property type="molecule type" value="Genomic_DNA"/>
</dbReference>
<reference evidence="2" key="2">
    <citation type="submission" date="2015-01" db="EMBL/GenBank/DDBJ databases">
        <title>Evolutionary Origins and Diversification of the Mycorrhizal Mutualists.</title>
        <authorList>
            <consortium name="DOE Joint Genome Institute"/>
            <consortium name="Mycorrhizal Genomics Consortium"/>
            <person name="Kohler A."/>
            <person name="Kuo A."/>
            <person name="Nagy L.G."/>
            <person name="Floudas D."/>
            <person name="Copeland A."/>
            <person name="Barry K.W."/>
            <person name="Cichocki N."/>
            <person name="Veneault-Fourrey C."/>
            <person name="LaButti K."/>
            <person name="Lindquist E.A."/>
            <person name="Lipzen A."/>
            <person name="Lundell T."/>
            <person name="Morin E."/>
            <person name="Murat C."/>
            <person name="Riley R."/>
            <person name="Ohm R."/>
            <person name="Sun H."/>
            <person name="Tunlid A."/>
            <person name="Henrissat B."/>
            <person name="Grigoriev I.V."/>
            <person name="Hibbett D.S."/>
            <person name="Martin F."/>
        </authorList>
    </citation>
    <scope>NUCLEOTIDE SEQUENCE [LARGE SCALE GENOMIC DNA]</scope>
    <source>
        <strain evidence="2">ATCC 200175</strain>
    </source>
</reference>
<protein>
    <submittedName>
        <fullName evidence="1">Uncharacterized protein</fullName>
    </submittedName>
</protein>